<keyword evidence="4" id="KW-1185">Reference proteome</keyword>
<dbReference type="Proteomes" id="UP000095728">
    <property type="component" value="Unassembled WGS sequence"/>
</dbReference>
<reference evidence="4" key="1">
    <citation type="journal article" date="2016" name="Genome Announc.">
        <title>Genome sequences of three species of Hanseniaspora isolated from spontaneous wine fermentations.</title>
        <authorList>
            <person name="Sternes P.R."/>
            <person name="Lee D."/>
            <person name="Kutyna D.R."/>
            <person name="Borneman A.R."/>
        </authorList>
    </citation>
    <scope>NUCLEOTIDE SEQUENCE [LARGE SCALE GENOMIC DNA]</scope>
    <source>
        <strain evidence="4">AWRI3579</strain>
    </source>
</reference>
<evidence type="ECO:0000256" key="2">
    <source>
        <dbReference type="SAM" id="MobiDB-lite"/>
    </source>
</evidence>
<feature type="region of interest" description="Disordered" evidence="2">
    <location>
        <begin position="285"/>
        <end position="310"/>
    </location>
</feature>
<feature type="compositionally biased region" description="Basic residues" evidence="2">
    <location>
        <begin position="68"/>
        <end position="77"/>
    </location>
</feature>
<feature type="compositionally biased region" description="Basic and acidic residues" evidence="2">
    <location>
        <begin position="137"/>
        <end position="159"/>
    </location>
</feature>
<dbReference type="InParanoid" id="A0A1E5RP44"/>
<feature type="coiled-coil region" evidence="1">
    <location>
        <begin position="197"/>
        <end position="259"/>
    </location>
</feature>
<name>A0A1E5RP44_9ASCO</name>
<dbReference type="OrthoDB" id="4036611at2759"/>
<feature type="region of interest" description="Disordered" evidence="2">
    <location>
        <begin position="1"/>
        <end position="159"/>
    </location>
</feature>
<evidence type="ECO:0000313" key="3">
    <source>
        <dbReference type="EMBL" id="OEJ88652.1"/>
    </source>
</evidence>
<evidence type="ECO:0000313" key="4">
    <source>
        <dbReference type="Proteomes" id="UP000095728"/>
    </source>
</evidence>
<feature type="compositionally biased region" description="Low complexity" evidence="2">
    <location>
        <begin position="81"/>
        <end position="90"/>
    </location>
</feature>
<dbReference type="FunCoup" id="A0A1E5RP44">
    <property type="interactions" value="23"/>
</dbReference>
<proteinExistence type="predicted"/>
<organism evidence="3 4">
    <name type="scientific">Hanseniaspora osmophila</name>
    <dbReference type="NCBI Taxonomy" id="56408"/>
    <lineage>
        <taxon>Eukaryota</taxon>
        <taxon>Fungi</taxon>
        <taxon>Dikarya</taxon>
        <taxon>Ascomycota</taxon>
        <taxon>Saccharomycotina</taxon>
        <taxon>Saccharomycetes</taxon>
        <taxon>Saccharomycodales</taxon>
        <taxon>Saccharomycodaceae</taxon>
        <taxon>Hanseniaspora</taxon>
    </lineage>
</organism>
<protein>
    <submittedName>
        <fullName evidence="3">Binder of USO1 and GRH1 protein 1</fullName>
    </submittedName>
</protein>
<sequence>MSEVEGQPEKQPVEQSPSEDVVIEKTTEKFPEQNNDGNSETAEAGDKEEQERLKKLEEARKRVEALRNRKKNKKSKKKDTAASTEETSTEGTPIPDSEHSEKAKTTEQVDEVDQKLTKEEDLMKDKNGEEVTTSVDKPAETTVKDELEQKVEGVEEVKEPVHDELDELFGKVEHKTGASVSLGRAEATESFLATIQKEQESFELEQYKTKVSDLEQQVKKLKFDNMEYETTIDDLHDEVSELKAQLARTQKELQELKSKNTAAKPALSTNSSTLQLSSFNTAQQQNSYQPSSLYTPQSYGNLPQQEHNTPVQPVDQELLYSKWKDWNVDMTSWRSIGTGPIVQF</sequence>
<feature type="compositionally biased region" description="Basic and acidic residues" evidence="2">
    <location>
        <begin position="44"/>
        <end position="67"/>
    </location>
</feature>
<feature type="compositionally biased region" description="Polar residues" evidence="2">
    <location>
        <begin position="32"/>
        <end position="41"/>
    </location>
</feature>
<dbReference type="EMBL" id="LPNM01000005">
    <property type="protein sequence ID" value="OEJ88652.1"/>
    <property type="molecule type" value="Genomic_DNA"/>
</dbReference>
<dbReference type="AlphaFoldDB" id="A0A1E5RP44"/>
<comment type="caution">
    <text evidence="3">The sequence shown here is derived from an EMBL/GenBank/DDBJ whole genome shotgun (WGS) entry which is preliminary data.</text>
</comment>
<feature type="compositionally biased region" description="Basic and acidic residues" evidence="2">
    <location>
        <begin position="22"/>
        <end position="31"/>
    </location>
</feature>
<evidence type="ECO:0000256" key="1">
    <source>
        <dbReference type="SAM" id="Coils"/>
    </source>
</evidence>
<accession>A0A1E5RP44</accession>
<dbReference type="Gene3D" id="1.20.5.170">
    <property type="match status" value="1"/>
</dbReference>
<feature type="compositionally biased region" description="Basic and acidic residues" evidence="2">
    <location>
        <begin position="96"/>
        <end position="129"/>
    </location>
</feature>
<keyword evidence="1" id="KW-0175">Coiled coil</keyword>
<gene>
    <name evidence="3" type="ORF">AWRI3579_g939</name>
</gene>